<comment type="caution">
    <text evidence="5">The sequence shown here is derived from an EMBL/GenBank/DDBJ whole genome shotgun (WGS) entry which is preliminary data.</text>
</comment>
<proteinExistence type="predicted"/>
<accession>A0AAD7EY27</accession>
<evidence type="ECO:0000259" key="4">
    <source>
        <dbReference type="Pfam" id="PF18803"/>
    </source>
</evidence>
<dbReference type="InterPro" id="IPR040521">
    <property type="entry name" value="KDZ"/>
</dbReference>
<organism evidence="5 6">
    <name type="scientific">Mycena albidolilacea</name>
    <dbReference type="NCBI Taxonomy" id="1033008"/>
    <lineage>
        <taxon>Eukaryota</taxon>
        <taxon>Fungi</taxon>
        <taxon>Dikarya</taxon>
        <taxon>Basidiomycota</taxon>
        <taxon>Agaricomycotina</taxon>
        <taxon>Agaricomycetes</taxon>
        <taxon>Agaricomycetidae</taxon>
        <taxon>Agaricales</taxon>
        <taxon>Marasmiineae</taxon>
        <taxon>Mycenaceae</taxon>
        <taxon>Mycena</taxon>
    </lineage>
</organism>
<evidence type="ECO:0000256" key="1">
    <source>
        <dbReference type="SAM" id="Coils"/>
    </source>
</evidence>
<feature type="region of interest" description="Disordered" evidence="2">
    <location>
        <begin position="564"/>
        <end position="584"/>
    </location>
</feature>
<keyword evidence="3" id="KW-0472">Membrane</keyword>
<evidence type="ECO:0000256" key="3">
    <source>
        <dbReference type="SAM" id="Phobius"/>
    </source>
</evidence>
<keyword evidence="3" id="KW-1133">Transmembrane helix</keyword>
<feature type="region of interest" description="Disordered" evidence="2">
    <location>
        <begin position="922"/>
        <end position="985"/>
    </location>
</feature>
<dbReference type="AlphaFoldDB" id="A0AAD7EY27"/>
<feature type="transmembrane region" description="Helical" evidence="3">
    <location>
        <begin position="313"/>
        <end position="336"/>
    </location>
</feature>
<dbReference type="InterPro" id="IPR041457">
    <property type="entry name" value="CxC2_KDZ-assoc"/>
</dbReference>
<keyword evidence="3" id="KW-0812">Transmembrane</keyword>
<keyword evidence="1" id="KW-0175">Coiled coil</keyword>
<name>A0AAD7EY27_9AGAR</name>
<keyword evidence="6" id="KW-1185">Reference proteome</keyword>
<reference evidence="5" key="1">
    <citation type="submission" date="2023-03" db="EMBL/GenBank/DDBJ databases">
        <title>Massive genome expansion in bonnet fungi (Mycena s.s.) driven by repeated elements and novel gene families across ecological guilds.</title>
        <authorList>
            <consortium name="Lawrence Berkeley National Laboratory"/>
            <person name="Harder C.B."/>
            <person name="Miyauchi S."/>
            <person name="Viragh M."/>
            <person name="Kuo A."/>
            <person name="Thoen E."/>
            <person name="Andreopoulos B."/>
            <person name="Lu D."/>
            <person name="Skrede I."/>
            <person name="Drula E."/>
            <person name="Henrissat B."/>
            <person name="Morin E."/>
            <person name="Kohler A."/>
            <person name="Barry K."/>
            <person name="LaButti K."/>
            <person name="Morin E."/>
            <person name="Salamov A."/>
            <person name="Lipzen A."/>
            <person name="Mereny Z."/>
            <person name="Hegedus B."/>
            <person name="Baldrian P."/>
            <person name="Stursova M."/>
            <person name="Weitz H."/>
            <person name="Taylor A."/>
            <person name="Grigoriev I.V."/>
            <person name="Nagy L.G."/>
            <person name="Martin F."/>
            <person name="Kauserud H."/>
        </authorList>
    </citation>
    <scope>NUCLEOTIDE SEQUENCE</scope>
    <source>
        <strain evidence="5">CBHHK002</strain>
    </source>
</reference>
<dbReference type="EMBL" id="JARIHO010000009">
    <property type="protein sequence ID" value="KAJ7355488.1"/>
    <property type="molecule type" value="Genomic_DNA"/>
</dbReference>
<feature type="coiled-coil region" evidence="1">
    <location>
        <begin position="774"/>
        <end position="801"/>
    </location>
</feature>
<dbReference type="Pfam" id="PF18758">
    <property type="entry name" value="KDZ"/>
    <property type="match status" value="1"/>
</dbReference>
<evidence type="ECO:0000313" key="6">
    <source>
        <dbReference type="Proteomes" id="UP001218218"/>
    </source>
</evidence>
<feature type="compositionally biased region" description="Basic and acidic residues" evidence="2">
    <location>
        <begin position="564"/>
        <end position="576"/>
    </location>
</feature>
<sequence length="1001" mass="112477">MRQPRSHLTGLMKRSLTAAGPAKNKAKNVYSLKSFGHSLTAPNPTPPVAQADNLMSDGRHADIQNIALDSHSLGPSSPPRLLVDNDNDNWLDLESELNPGGATTTGTTKSCKRKWYVSTDDALQYWVTNFRDAYLQVLVSHEGHMGQDGVEWLLFLLMRAETAQATGPAWPSRQPALPFSSTYHWEQLLVYGWYPLTPDNPQSTITTPTLKLFYAVSLQGKTTVYYFFNALAKITDNTGGCAFKRHYQLVLRVICQWCNLHALKHGGIGNDPNRCTAETKEGELLRLTASLAPSLGLTFQRAGKRRRQSYSEIVALFALSCALIAFRLLYAIFLAIDTCFRLKRKKILSWHAEPSILDGWAYFTHSVEYLEFIKTLGEQKEGYAATGCNMITYARHEVVCKNGVADLQAEKKYSNMDYVVASTWQHFRALRFFLLSYDIMCQWSKNLRKRLLKLPPVLQFHLVQYIIKFVIPKLHILRHLKLCQDLFSLLFTLGAVQADMEGIEWIWSSSGLMGTSTHKMGLGSRQDTLDNFWHYWNWNKIVGMGTTLRNRFLRATKELARHKDALKEEEQQKERSSSATPTTSEATATEYLMLGLEIEGQQRQLAADMLANRSPTTKELTEFVTRYTRLSRQIKKLWLMQKQFSPGTLQRLATAAGTDAVEAERTLLLLPSALSTTESLPLLSAPRLAASKAWLRNAQCSESLDYIPHGLSMKKQLQTYKTLNLCCQCQNTRTCSLVDNQQRKVDLAAGTYRQAQAAHLALAHVTGSSAWRQLEKDEEAKKRKQQAMKAKQKEAAQINENGEVRGVPEMGEKSRLISWIWQSAGQTGGIVGADIRASIRVEWYKSYAWVKCWGEEVLFPQEEMKQCLLTLEWQATIWDQRAKPGHYTGTIVYSPIHWEGAMALAARQATLCSPESSGNKAGYGFNGGNGSDAESEADEDEPAARELSKWGEVAAKVGAEEESDTEGAKENVSQEETATRRAPMDKLLTIQSASIGQYNDM</sequence>
<evidence type="ECO:0000256" key="2">
    <source>
        <dbReference type="SAM" id="MobiDB-lite"/>
    </source>
</evidence>
<protein>
    <recommendedName>
        <fullName evidence="4">CxC2-like cysteine cluster KDZ transposase-associated domain-containing protein</fullName>
    </recommendedName>
</protein>
<dbReference type="Pfam" id="PF18803">
    <property type="entry name" value="CxC2"/>
    <property type="match status" value="1"/>
</dbReference>
<dbReference type="Proteomes" id="UP001218218">
    <property type="component" value="Unassembled WGS sequence"/>
</dbReference>
<feature type="domain" description="CxC2-like cysteine cluster KDZ transposase-associated" evidence="4">
    <location>
        <begin position="183"/>
        <end position="239"/>
    </location>
</feature>
<gene>
    <name evidence="5" type="ORF">DFH08DRAFT_803496</name>
</gene>
<evidence type="ECO:0000313" key="5">
    <source>
        <dbReference type="EMBL" id="KAJ7355488.1"/>
    </source>
</evidence>